<evidence type="ECO:0000313" key="3">
    <source>
        <dbReference type="Proteomes" id="UP000053611"/>
    </source>
</evidence>
<feature type="non-terminal residue" evidence="2">
    <location>
        <position position="1"/>
    </location>
</feature>
<dbReference type="RefSeq" id="XP_018278709.1">
    <property type="nucleotide sequence ID" value="XM_018426012.1"/>
</dbReference>
<feature type="region of interest" description="Disordered" evidence="1">
    <location>
        <begin position="252"/>
        <end position="328"/>
    </location>
</feature>
<feature type="region of interest" description="Disordered" evidence="1">
    <location>
        <begin position="70"/>
        <end position="111"/>
    </location>
</feature>
<dbReference type="AlphaFoldDB" id="A0A0J0XMD0"/>
<feature type="compositionally biased region" description="Low complexity" evidence="1">
    <location>
        <begin position="19"/>
        <end position="28"/>
    </location>
</feature>
<keyword evidence="3" id="KW-1185">Reference proteome</keyword>
<dbReference type="EMBL" id="KQ087208">
    <property type="protein sequence ID" value="KLT42218.1"/>
    <property type="molecule type" value="Genomic_DNA"/>
</dbReference>
<name>A0A0J0XMD0_9TREE</name>
<accession>A0A0J0XMD0</accession>
<proteinExistence type="predicted"/>
<feature type="region of interest" description="Disordered" evidence="1">
    <location>
        <begin position="1"/>
        <end position="39"/>
    </location>
</feature>
<reference evidence="2 3" key="1">
    <citation type="submission" date="2015-03" db="EMBL/GenBank/DDBJ databases">
        <title>Genomics and transcriptomics of the oil-accumulating basidiomycete yeast T. oleaginosus allow insights into substrate utilization and the diverse evolutionary trajectories of mating systems in fungi.</title>
        <authorList>
            <consortium name="DOE Joint Genome Institute"/>
            <person name="Kourist R."/>
            <person name="Kracht O."/>
            <person name="Bracharz F."/>
            <person name="Lipzen A."/>
            <person name="Nolan M."/>
            <person name="Ohm R."/>
            <person name="Grigoriev I."/>
            <person name="Sun S."/>
            <person name="Heitman J."/>
            <person name="Bruck T."/>
            <person name="Nowrousian M."/>
        </authorList>
    </citation>
    <scope>NUCLEOTIDE SEQUENCE [LARGE SCALE GENOMIC DNA]</scope>
    <source>
        <strain evidence="2 3">IBC0246</strain>
    </source>
</reference>
<gene>
    <name evidence="2" type="ORF">CC85DRAFT_312395</name>
</gene>
<protein>
    <submittedName>
        <fullName evidence="2">Uncharacterized protein</fullName>
    </submittedName>
</protein>
<evidence type="ECO:0000313" key="2">
    <source>
        <dbReference type="EMBL" id="KLT42218.1"/>
    </source>
</evidence>
<dbReference type="OrthoDB" id="10610250at2759"/>
<evidence type="ECO:0000256" key="1">
    <source>
        <dbReference type="SAM" id="MobiDB-lite"/>
    </source>
</evidence>
<feature type="compositionally biased region" description="Pro residues" evidence="1">
    <location>
        <begin position="73"/>
        <end position="82"/>
    </location>
</feature>
<feature type="compositionally biased region" description="Basic and acidic residues" evidence="1">
    <location>
        <begin position="273"/>
        <end position="318"/>
    </location>
</feature>
<dbReference type="Proteomes" id="UP000053611">
    <property type="component" value="Unassembled WGS sequence"/>
</dbReference>
<sequence>MTTTHPPADGTHNGAVNGPPSLSSITSLPPLPHPLHPRGQVNAAEGLQVMRALSENASNGVVDYPYPTNTDYPLPPLPPIPVPTGSSRRRLAEPASRAPAPIPVPPIPESSYLSGSHTLESALKAHNDAHPGMAASAHYDGSALLVCLGGQGYLWCLVRTLGVEDAGDARVLGVRCFLSREARPPPIHAVAPLGPSLVFGEHLKSLGLNVLSLLHRLPYEVEMLESPCYRCGKYLSDIDGLPLNASGWIPPSPARSSAEKANGKAGGMDVDGEEKKDDEGAEKRDGEGEDKGEGKEAEGAGDSKVKAEEVEESKEGRWVRWHASCRAP</sequence>
<dbReference type="GeneID" id="28986615"/>
<organism evidence="2 3">
    <name type="scientific">Cutaneotrichosporon oleaginosum</name>
    <dbReference type="NCBI Taxonomy" id="879819"/>
    <lineage>
        <taxon>Eukaryota</taxon>
        <taxon>Fungi</taxon>
        <taxon>Dikarya</taxon>
        <taxon>Basidiomycota</taxon>
        <taxon>Agaricomycotina</taxon>
        <taxon>Tremellomycetes</taxon>
        <taxon>Trichosporonales</taxon>
        <taxon>Trichosporonaceae</taxon>
        <taxon>Cutaneotrichosporon</taxon>
    </lineage>
</organism>